<dbReference type="Proteomes" id="UP000007799">
    <property type="component" value="Unassembled WGS sequence"/>
</dbReference>
<organism evidence="2">
    <name type="scientific">Salpingoeca rosetta (strain ATCC 50818 / BSB-021)</name>
    <dbReference type="NCBI Taxonomy" id="946362"/>
    <lineage>
        <taxon>Eukaryota</taxon>
        <taxon>Choanoflagellata</taxon>
        <taxon>Craspedida</taxon>
        <taxon>Salpingoecidae</taxon>
        <taxon>Salpingoeca</taxon>
    </lineage>
</organism>
<sequence length="637" mass="68564">MGTESALADAIGQKDVDLCKALLAHHRTEKAFRALTAKLAPLVTALLQGWQQHFDAAVAATPPDFASHVMALRFYTRKLVFGSRACPGCLEDSIPAITETIVTVLGRFPPNRELNRQEDDVKALVNVVLLPCSFLSRTLSHSKAFLLRLMAQSGVDGRSDGNASAALVCLCTAFHRAVKTEQSWLLDDEALVSTVITTILSCAGNCYAAMQRLIYKAGQEPTLTPLYSLVSNALVSAVLGCSVRHFAAIERAMFGHLTDARFFTRLLVHDMWLSLCPAFSLHVMENHIQLLVHMADEQRQRELEDQALSKPGKGKKGAHFALVPFTNRLIYRYVSSIGGDALALCSRFEASSVRSSAWRLVSFAPFAASCKADAILASALPSPVPPADDVVALADCALVIANFVPWLAASGLIEAHIMALDQAAKAHPANLSLQVAVAQLLSAMVSSPTFQNSPFVTSLFEHVIQASATLAGSGMLMAACHSLLVAFGHITLDDNAVAQLTTFVGNLASAATPESLVEFSLFVHLRAFAKATPNPQVLPTILGGESSPAFAKFTAILKQQPLVSTTRLLPADTETALSWIASKQQRLHRRSACRQGGSHETPKAILDSLQLALQSDPPAWFVAELRTMALRLPPNPR</sequence>
<keyword evidence="2" id="KW-1185">Reference proteome</keyword>
<evidence type="ECO:0000313" key="2">
    <source>
        <dbReference type="Proteomes" id="UP000007799"/>
    </source>
</evidence>
<dbReference type="AlphaFoldDB" id="F2U0A3"/>
<evidence type="ECO:0000313" key="1">
    <source>
        <dbReference type="EMBL" id="EGD80831.1"/>
    </source>
</evidence>
<name>F2U0A3_SALR5</name>
<protein>
    <submittedName>
        <fullName evidence="1">Uncharacterized protein</fullName>
    </submittedName>
</protein>
<accession>F2U0A3</accession>
<dbReference type="KEGG" id="sre:PTSG_01416"/>
<proteinExistence type="predicted"/>
<dbReference type="EMBL" id="GL832958">
    <property type="protein sequence ID" value="EGD80831.1"/>
    <property type="molecule type" value="Genomic_DNA"/>
</dbReference>
<reference evidence="1" key="1">
    <citation type="submission" date="2009-08" db="EMBL/GenBank/DDBJ databases">
        <title>Annotation of Salpingoeca rosetta.</title>
        <authorList>
            <consortium name="The Broad Institute Genome Sequencing Platform"/>
            <person name="Russ C."/>
            <person name="Cuomo C."/>
            <person name="Burger G."/>
            <person name="Gray M.W."/>
            <person name="Holland P.W.H."/>
            <person name="King N."/>
            <person name="Lang F.B.F."/>
            <person name="Roger A.J."/>
            <person name="Ruiz-Trillo I."/>
            <person name="Young S.K."/>
            <person name="Zeng Q."/>
            <person name="Gargeya S."/>
            <person name="Alvarado L."/>
            <person name="Berlin A."/>
            <person name="Chapman S.B."/>
            <person name="Chen Z."/>
            <person name="Freedman E."/>
            <person name="Gellesch M."/>
            <person name="Goldberg J."/>
            <person name="Griggs A."/>
            <person name="Gujja S."/>
            <person name="Heilman E."/>
            <person name="Heiman D."/>
            <person name="Howarth C."/>
            <person name="Mehta T."/>
            <person name="Neiman D."/>
            <person name="Pearson M."/>
            <person name="Roberts A."/>
            <person name="Saif S."/>
            <person name="Shea T."/>
            <person name="Shenoy N."/>
            <person name="Sisk P."/>
            <person name="Stolte C."/>
            <person name="Sykes S."/>
            <person name="White J."/>
            <person name="Yandava C."/>
            <person name="Haas B."/>
            <person name="Nusbaum C."/>
            <person name="Birren B."/>
        </authorList>
    </citation>
    <scope>NUCLEOTIDE SEQUENCE [LARGE SCALE GENOMIC DNA]</scope>
    <source>
        <strain evidence="1">ATCC 50818</strain>
    </source>
</reference>
<dbReference type="InParanoid" id="F2U0A3"/>
<dbReference type="GeneID" id="16077989"/>
<gene>
    <name evidence="1" type="ORF">PTSG_01416</name>
</gene>
<dbReference type="RefSeq" id="XP_004997392.1">
    <property type="nucleotide sequence ID" value="XM_004997335.1"/>
</dbReference>